<dbReference type="Pfam" id="PF13521">
    <property type="entry name" value="AAA_28"/>
    <property type="match status" value="1"/>
</dbReference>
<proteinExistence type="predicted"/>
<organism evidence="2 3">
    <name type="scientific">Synechococcus lacustris str. Tous</name>
    <dbReference type="NCBI Taxonomy" id="1910958"/>
    <lineage>
        <taxon>Bacteria</taxon>
        <taxon>Bacillati</taxon>
        <taxon>Cyanobacteriota</taxon>
        <taxon>Cyanophyceae</taxon>
        <taxon>Synechococcales</taxon>
        <taxon>Synechococcaceae</taxon>
        <taxon>Synechococcus</taxon>
    </lineage>
</organism>
<protein>
    <recommendedName>
        <fullName evidence="1">NadR/Ttd14 AAA domain-containing protein</fullName>
    </recommendedName>
</protein>
<evidence type="ECO:0000313" key="3">
    <source>
        <dbReference type="Proteomes" id="UP000240206"/>
    </source>
</evidence>
<keyword evidence="3" id="KW-1185">Reference proteome</keyword>
<dbReference type="Gene3D" id="3.40.50.300">
    <property type="entry name" value="P-loop containing nucleotide triphosphate hydrolases"/>
    <property type="match status" value="1"/>
</dbReference>
<evidence type="ECO:0000259" key="1">
    <source>
        <dbReference type="Pfam" id="PF13521"/>
    </source>
</evidence>
<feature type="domain" description="NadR/Ttd14 AAA" evidence="1">
    <location>
        <begin position="2"/>
        <end position="162"/>
    </location>
</feature>
<dbReference type="STRING" id="1910958.BTM30_04520"/>
<gene>
    <name evidence="2" type="ORF">C7K08_04660</name>
</gene>
<dbReference type="Proteomes" id="UP000240206">
    <property type="component" value="Unassembled WGS sequence"/>
</dbReference>
<dbReference type="RefSeq" id="WP_106499493.1">
    <property type="nucleotide sequence ID" value="NZ_PXVC01000013.1"/>
</dbReference>
<sequence length="199" mass="23129">MRIAISGSHSLGKSTVVRDWLHSNPDYLWEDEPYRVLSFNGPYEIAFQDKSTRLHNGLQLFYSISRLHRYDSSECNVIFDRCPIDYLAYSQYTAFQATTDIDKEFVLTMVDAVRESLDHLDILAFIPISEQWPVPMEDDGIRPPDLEYRNSVDMIFKQIYRDGLFDLLPAFEKLKLIELVGDSELRLKQIQLAIESINA</sequence>
<accession>A0A2P7EFS3</accession>
<name>A0A2P7EFS3_9SYNE</name>
<dbReference type="EMBL" id="PXVC01000013">
    <property type="protein sequence ID" value="PSI02034.1"/>
    <property type="molecule type" value="Genomic_DNA"/>
</dbReference>
<evidence type="ECO:0000313" key="2">
    <source>
        <dbReference type="EMBL" id="PSI02034.1"/>
    </source>
</evidence>
<dbReference type="InterPro" id="IPR038727">
    <property type="entry name" value="NadR/Ttd14_AAA_dom"/>
</dbReference>
<comment type="caution">
    <text evidence="2">The sequence shown here is derived from an EMBL/GenBank/DDBJ whole genome shotgun (WGS) entry which is preliminary data.</text>
</comment>
<dbReference type="AlphaFoldDB" id="A0A2P7EFS3"/>
<reference evidence="3" key="1">
    <citation type="submission" date="2018-03" db="EMBL/GenBank/DDBJ databases">
        <title>Ecological and genomic features of two cosmopolitan and abundant freshwater picocyanobacteria.</title>
        <authorList>
            <person name="Cabello-Yeves P.J."/>
            <person name="Picazo A."/>
            <person name="Camacho A."/>
            <person name="Callieri C."/>
            <person name="Rosselli R."/>
            <person name="Roda-Garcia J."/>
            <person name="Coutinho F.H."/>
            <person name="Rodriguez-Valera F."/>
        </authorList>
    </citation>
    <scope>NUCLEOTIDE SEQUENCE [LARGE SCALE GENOMIC DNA]</scope>
    <source>
        <strain evidence="3">Tous</strain>
    </source>
</reference>
<dbReference type="SUPFAM" id="SSF52540">
    <property type="entry name" value="P-loop containing nucleoside triphosphate hydrolases"/>
    <property type="match status" value="1"/>
</dbReference>
<dbReference type="InterPro" id="IPR027417">
    <property type="entry name" value="P-loop_NTPase"/>
</dbReference>